<dbReference type="InterPro" id="IPR035919">
    <property type="entry name" value="EAL_sf"/>
</dbReference>
<dbReference type="NCBIfam" id="TIGR00229">
    <property type="entry name" value="sensory_box"/>
    <property type="match status" value="1"/>
</dbReference>
<dbReference type="SUPFAM" id="SSF55073">
    <property type="entry name" value="Nucleotide cyclase"/>
    <property type="match status" value="1"/>
</dbReference>
<dbReference type="PANTHER" id="PTHR44757:SF2">
    <property type="entry name" value="BIOFILM ARCHITECTURE MAINTENANCE PROTEIN MBAA"/>
    <property type="match status" value="1"/>
</dbReference>
<feature type="domain" description="MHYT" evidence="4">
    <location>
        <begin position="12"/>
        <end position="199"/>
    </location>
</feature>
<keyword evidence="1" id="KW-1133">Transmembrane helix</keyword>
<reference evidence="6" key="1">
    <citation type="submission" date="2016-11" db="EMBL/GenBank/DDBJ databases">
        <authorList>
            <person name="Varghese N."/>
            <person name="Submissions S."/>
        </authorList>
    </citation>
    <scope>NUCLEOTIDE SEQUENCE [LARGE SCALE GENOMIC DNA]</scope>
    <source>
        <strain evidence="6">GAS401</strain>
    </source>
</reference>
<feature type="transmembrane region" description="Helical" evidence="1">
    <location>
        <begin position="216"/>
        <end position="237"/>
    </location>
</feature>
<dbReference type="GO" id="GO:0016020">
    <property type="term" value="C:membrane"/>
    <property type="evidence" value="ECO:0007669"/>
    <property type="project" value="UniProtKB-UniRule"/>
</dbReference>
<organism evidence="5 6">
    <name type="scientific">Bradyrhizobium erythrophlei</name>
    <dbReference type="NCBI Taxonomy" id="1437360"/>
    <lineage>
        <taxon>Bacteria</taxon>
        <taxon>Pseudomonadati</taxon>
        <taxon>Pseudomonadota</taxon>
        <taxon>Alphaproteobacteria</taxon>
        <taxon>Hyphomicrobiales</taxon>
        <taxon>Nitrobacteraceae</taxon>
        <taxon>Bradyrhizobium</taxon>
    </lineage>
</organism>
<protein>
    <submittedName>
        <fullName evidence="5">PAS domain S-box-containing protein/diguanylate cyclase (GGDEF) domain-containing protein</fullName>
    </submittedName>
</protein>
<evidence type="ECO:0000313" key="5">
    <source>
        <dbReference type="EMBL" id="SHN81951.1"/>
    </source>
</evidence>
<dbReference type="EMBL" id="LT670849">
    <property type="protein sequence ID" value="SHN81951.1"/>
    <property type="molecule type" value="Genomic_DNA"/>
</dbReference>
<dbReference type="Gene3D" id="3.30.70.270">
    <property type="match status" value="1"/>
</dbReference>
<accession>A0A1M7UFZ1</accession>
<feature type="domain" description="EAL" evidence="2">
    <location>
        <begin position="534"/>
        <end position="784"/>
    </location>
</feature>
<evidence type="ECO:0000259" key="3">
    <source>
        <dbReference type="PROSITE" id="PS50887"/>
    </source>
</evidence>
<dbReference type="InterPro" id="IPR043128">
    <property type="entry name" value="Rev_trsase/Diguanyl_cyclase"/>
</dbReference>
<dbReference type="Gene3D" id="3.20.20.450">
    <property type="entry name" value="EAL domain"/>
    <property type="match status" value="1"/>
</dbReference>
<dbReference type="CDD" id="cd01949">
    <property type="entry name" value="GGDEF"/>
    <property type="match status" value="1"/>
</dbReference>
<dbReference type="Proteomes" id="UP000184096">
    <property type="component" value="Chromosome I"/>
</dbReference>
<feature type="transmembrane region" description="Helical" evidence="1">
    <location>
        <begin position="113"/>
        <end position="134"/>
    </location>
</feature>
<dbReference type="SMART" id="SM00267">
    <property type="entry name" value="GGDEF"/>
    <property type="match status" value="1"/>
</dbReference>
<feature type="transmembrane region" description="Helical" evidence="1">
    <location>
        <begin position="78"/>
        <end position="101"/>
    </location>
</feature>
<dbReference type="NCBIfam" id="TIGR00254">
    <property type="entry name" value="GGDEF"/>
    <property type="match status" value="1"/>
</dbReference>
<feature type="transmembrane region" description="Helical" evidence="1">
    <location>
        <begin position="16"/>
        <end position="35"/>
    </location>
</feature>
<dbReference type="FunFam" id="3.30.70.270:FF:000001">
    <property type="entry name" value="Diguanylate cyclase domain protein"/>
    <property type="match status" value="1"/>
</dbReference>
<dbReference type="InterPro" id="IPR000160">
    <property type="entry name" value="GGDEF_dom"/>
</dbReference>
<dbReference type="Pfam" id="PF00990">
    <property type="entry name" value="GGDEF"/>
    <property type="match status" value="1"/>
</dbReference>
<dbReference type="PROSITE" id="PS50887">
    <property type="entry name" value="GGDEF"/>
    <property type="match status" value="1"/>
</dbReference>
<dbReference type="RefSeq" id="WP_072821832.1">
    <property type="nucleotide sequence ID" value="NZ_LT670849.1"/>
</dbReference>
<dbReference type="PANTHER" id="PTHR44757">
    <property type="entry name" value="DIGUANYLATE CYCLASE DGCP"/>
    <property type="match status" value="1"/>
</dbReference>
<evidence type="ECO:0000256" key="1">
    <source>
        <dbReference type="PROSITE-ProRule" id="PRU00244"/>
    </source>
</evidence>
<evidence type="ECO:0000313" key="6">
    <source>
        <dbReference type="Proteomes" id="UP000184096"/>
    </source>
</evidence>
<gene>
    <name evidence="5" type="ORF">SAMN05444170_4954</name>
</gene>
<dbReference type="PROSITE" id="PS50924">
    <property type="entry name" value="MHYT"/>
    <property type="match status" value="1"/>
</dbReference>
<keyword evidence="6" id="KW-1185">Reference proteome</keyword>
<dbReference type="GO" id="GO:0003824">
    <property type="term" value="F:catalytic activity"/>
    <property type="evidence" value="ECO:0007669"/>
    <property type="project" value="UniProtKB-ARBA"/>
</dbReference>
<dbReference type="Pfam" id="PF03707">
    <property type="entry name" value="MHYT"/>
    <property type="match status" value="2"/>
</dbReference>
<evidence type="ECO:0000259" key="4">
    <source>
        <dbReference type="PROSITE" id="PS50924"/>
    </source>
</evidence>
<dbReference type="InterPro" id="IPR035965">
    <property type="entry name" value="PAS-like_dom_sf"/>
</dbReference>
<name>A0A1M7UFZ1_9BRAD</name>
<dbReference type="SUPFAM" id="SSF141868">
    <property type="entry name" value="EAL domain-like"/>
    <property type="match status" value="1"/>
</dbReference>
<dbReference type="InterPro" id="IPR052155">
    <property type="entry name" value="Biofilm_reg_signaling"/>
</dbReference>
<dbReference type="SMART" id="SM00052">
    <property type="entry name" value="EAL"/>
    <property type="match status" value="1"/>
</dbReference>
<keyword evidence="1" id="KW-0812">Transmembrane</keyword>
<dbReference type="InterPro" id="IPR001633">
    <property type="entry name" value="EAL_dom"/>
</dbReference>
<dbReference type="Pfam" id="PF00563">
    <property type="entry name" value="EAL"/>
    <property type="match status" value="1"/>
</dbReference>
<dbReference type="SUPFAM" id="SSF55785">
    <property type="entry name" value="PYP-like sensor domain (PAS domain)"/>
    <property type="match status" value="1"/>
</dbReference>
<sequence length="798" mass="86331">MLKIYNCITEAHDLRLVALAAFVCVLASVAAIRLLRYARKSAGRMRSVWLTVSAISTGFGIWATHFVAMLAFTPGIPSGYNIALTVFSLIAAVLLTGLGLSVSLTENWRHGPWVGGAIVAGGIAAMHYLGMAAFEVAGTIAWDPVLVAASIVVGALIGAIALPVGLHGESEKWKIGGALLLTLAICSHHFTAMGAVSITPDPTRVVSQSALPAEWLAMGVAIASVAILAMSAAAVVIDIRDHRRSELETVRMRDLADASVEGLLVCDGQNIVSANKSFSQLAGTPANGLVGGTLENCFPDPIARFKLMSKPNQPVETELRHRDGSMTPVELIMRPIIFAERPHHVIAVRDLKARKDAEQHIHFLAHHDALTGLPNRSFFNARVDQEMAALAPGKSLGVLCLDLDRFKEINDLFGHAAGDRTLQTFASRVGALLDDRQMMARLGGDEFAILVPDIAGPAAAGRLAESIFETLRDASDAPEITIATSIGIALSPDDAVDRQALLNHADVALYRAKEEGRNTYRFFEAKMGAEVRDRRQLEHDLRLAISRDELWLAYQPQLDIRSSKVVGFEALVRWRNPARGEIAPGVFIPIAEEIGAILPIGDWVLTEACREAASWKTPLKVAVNVSAVQLHNPSFAQQLHQTLIETGLPAKRLEIEITETALVRDLNRTLATLRQVKALGVEIAMDDFGTGYSSLSNLRAFPFDRIKIDRSFIKQVHSNQQAATIVRAVLGLGKGLGLPVIAEGVETNEELRFLQEESCDEVQGYLLGRPAAIGSFRQYTHSDTDQPLAETVRKVANG</sequence>
<feature type="domain" description="GGDEF" evidence="3">
    <location>
        <begin position="394"/>
        <end position="525"/>
    </location>
</feature>
<dbReference type="CDD" id="cd01948">
    <property type="entry name" value="EAL"/>
    <property type="match status" value="1"/>
</dbReference>
<dbReference type="InterPro" id="IPR029787">
    <property type="entry name" value="Nucleotide_cyclase"/>
</dbReference>
<feature type="transmembrane region" description="Helical" evidence="1">
    <location>
        <begin position="47"/>
        <end position="72"/>
    </location>
</feature>
<proteinExistence type="predicted"/>
<dbReference type="InterPro" id="IPR005330">
    <property type="entry name" value="MHYT_dom"/>
</dbReference>
<feature type="transmembrane region" description="Helical" evidence="1">
    <location>
        <begin position="178"/>
        <end position="196"/>
    </location>
</feature>
<dbReference type="InterPro" id="IPR000014">
    <property type="entry name" value="PAS"/>
</dbReference>
<dbReference type="OrthoDB" id="9814202at2"/>
<keyword evidence="1" id="KW-0472">Membrane</keyword>
<dbReference type="Gene3D" id="3.30.450.20">
    <property type="entry name" value="PAS domain"/>
    <property type="match status" value="1"/>
</dbReference>
<feature type="transmembrane region" description="Helical" evidence="1">
    <location>
        <begin position="146"/>
        <end position="166"/>
    </location>
</feature>
<dbReference type="AlphaFoldDB" id="A0A1M7UFZ1"/>
<dbReference type="PROSITE" id="PS50883">
    <property type="entry name" value="EAL"/>
    <property type="match status" value="1"/>
</dbReference>
<evidence type="ECO:0000259" key="2">
    <source>
        <dbReference type="PROSITE" id="PS50883"/>
    </source>
</evidence>
<dbReference type="Pfam" id="PF13426">
    <property type="entry name" value="PAS_9"/>
    <property type="match status" value="1"/>
</dbReference>